<dbReference type="InterPro" id="IPR036097">
    <property type="entry name" value="HisK_dim/P_sf"/>
</dbReference>
<dbReference type="PANTHER" id="PTHR43711:SF1">
    <property type="entry name" value="HISTIDINE KINASE 1"/>
    <property type="match status" value="1"/>
</dbReference>
<dbReference type="InterPro" id="IPR036890">
    <property type="entry name" value="HATPase_C_sf"/>
</dbReference>
<evidence type="ECO:0000313" key="12">
    <source>
        <dbReference type="Proteomes" id="UP000249605"/>
    </source>
</evidence>
<gene>
    <name evidence="11" type="ORF">DM194_06420</name>
</gene>
<dbReference type="InterPro" id="IPR003661">
    <property type="entry name" value="HisK_dim/P_dom"/>
</dbReference>
<dbReference type="InterPro" id="IPR003594">
    <property type="entry name" value="HATPase_dom"/>
</dbReference>
<dbReference type="InterPro" id="IPR050736">
    <property type="entry name" value="Sensor_HK_Regulatory"/>
</dbReference>
<dbReference type="InterPro" id="IPR001789">
    <property type="entry name" value="Sig_transdc_resp-reg_receiver"/>
</dbReference>
<organism evidence="11 12">
    <name type="scientific">Azospirillum ramasamyi</name>
    <dbReference type="NCBI Taxonomy" id="682998"/>
    <lineage>
        <taxon>Bacteria</taxon>
        <taxon>Pseudomonadati</taxon>
        <taxon>Pseudomonadota</taxon>
        <taxon>Alphaproteobacteria</taxon>
        <taxon>Rhodospirillales</taxon>
        <taxon>Azospirillaceae</taxon>
        <taxon>Azospirillum</taxon>
    </lineage>
</organism>
<keyword evidence="3 7" id="KW-0597">Phosphoprotein</keyword>
<keyword evidence="8" id="KW-0175">Coiled coil</keyword>
<protein>
    <recommendedName>
        <fullName evidence="2">histidine kinase</fullName>
        <ecNumber evidence="2">2.7.13.3</ecNumber>
    </recommendedName>
</protein>
<name>A0A2U9S5Z9_9PROT</name>
<keyword evidence="6" id="KW-0902">Two-component regulatory system</keyword>
<dbReference type="RefSeq" id="WP_111066462.1">
    <property type="nucleotide sequence ID" value="NZ_CP029829.1"/>
</dbReference>
<dbReference type="SMART" id="SM00388">
    <property type="entry name" value="HisKA"/>
    <property type="match status" value="1"/>
</dbReference>
<proteinExistence type="predicted"/>
<dbReference type="Gene3D" id="3.40.50.2300">
    <property type="match status" value="1"/>
</dbReference>
<dbReference type="SUPFAM" id="SSF47384">
    <property type="entry name" value="Homodimeric domain of signal transducing histidine kinase"/>
    <property type="match status" value="1"/>
</dbReference>
<evidence type="ECO:0000256" key="7">
    <source>
        <dbReference type="PROSITE-ProRule" id="PRU00169"/>
    </source>
</evidence>
<keyword evidence="4" id="KW-0808">Transferase</keyword>
<dbReference type="Pfam" id="PF11849">
    <property type="entry name" value="DUF3369"/>
    <property type="match status" value="1"/>
</dbReference>
<feature type="domain" description="Response regulatory" evidence="10">
    <location>
        <begin position="35"/>
        <end position="159"/>
    </location>
</feature>
<dbReference type="FunFam" id="3.30.565.10:FF:000006">
    <property type="entry name" value="Sensor histidine kinase WalK"/>
    <property type="match status" value="1"/>
</dbReference>
<dbReference type="InterPro" id="IPR004358">
    <property type="entry name" value="Sig_transdc_His_kin-like_C"/>
</dbReference>
<dbReference type="GO" id="GO:0000155">
    <property type="term" value="F:phosphorelay sensor kinase activity"/>
    <property type="evidence" value="ECO:0007669"/>
    <property type="project" value="InterPro"/>
</dbReference>
<keyword evidence="12" id="KW-1185">Reference proteome</keyword>
<evidence type="ECO:0000313" key="11">
    <source>
        <dbReference type="EMBL" id="AWU93926.1"/>
    </source>
</evidence>
<dbReference type="InterPro" id="IPR011006">
    <property type="entry name" value="CheY-like_superfamily"/>
</dbReference>
<accession>A0A2U9S5Z9</accession>
<dbReference type="KEGG" id="azm:DM194_06420"/>
<evidence type="ECO:0000256" key="4">
    <source>
        <dbReference type="ARBA" id="ARBA00022679"/>
    </source>
</evidence>
<dbReference type="CDD" id="cd00082">
    <property type="entry name" value="HisKA"/>
    <property type="match status" value="1"/>
</dbReference>
<reference evidence="11 12" key="1">
    <citation type="journal article" date="2019" name="Int. J. Syst. Evol. Microbiol.">
        <title>Azospirillum ramasamyi sp. nov., a novel diazotrophic bacterium isolated from fermented bovine products.</title>
        <authorList>
            <person name="Anandham R."/>
            <person name="Heo J."/>
            <person name="Krishnamoorthy R."/>
            <person name="SenthilKumar M."/>
            <person name="Gopal N.O."/>
            <person name="Kim S.J."/>
            <person name="Kwon S.W."/>
        </authorList>
    </citation>
    <scope>NUCLEOTIDE SEQUENCE [LARGE SCALE GENOMIC DNA]</scope>
    <source>
        <strain evidence="11 12">M2T2B2</strain>
    </source>
</reference>
<evidence type="ECO:0000256" key="2">
    <source>
        <dbReference type="ARBA" id="ARBA00012438"/>
    </source>
</evidence>
<dbReference type="PROSITE" id="PS50110">
    <property type="entry name" value="RESPONSE_REGULATORY"/>
    <property type="match status" value="1"/>
</dbReference>
<feature type="modified residue" description="4-aspartylphosphate" evidence="7">
    <location>
        <position position="90"/>
    </location>
</feature>
<dbReference type="AlphaFoldDB" id="A0A2U9S5Z9"/>
<comment type="catalytic activity">
    <reaction evidence="1">
        <text>ATP + protein L-histidine = ADP + protein N-phospho-L-histidine.</text>
        <dbReference type="EC" id="2.7.13.3"/>
    </reaction>
</comment>
<evidence type="ECO:0000256" key="6">
    <source>
        <dbReference type="ARBA" id="ARBA00023012"/>
    </source>
</evidence>
<dbReference type="PRINTS" id="PR00344">
    <property type="entry name" value="BCTRLSENSOR"/>
</dbReference>
<dbReference type="EC" id="2.7.13.3" evidence="2"/>
<evidence type="ECO:0000256" key="3">
    <source>
        <dbReference type="ARBA" id="ARBA00022553"/>
    </source>
</evidence>
<dbReference type="Gene3D" id="1.10.287.130">
    <property type="match status" value="1"/>
</dbReference>
<evidence type="ECO:0000259" key="10">
    <source>
        <dbReference type="PROSITE" id="PS50110"/>
    </source>
</evidence>
<keyword evidence="5 11" id="KW-0418">Kinase</keyword>
<dbReference type="SUPFAM" id="SSF52172">
    <property type="entry name" value="CheY-like"/>
    <property type="match status" value="1"/>
</dbReference>
<evidence type="ECO:0000256" key="8">
    <source>
        <dbReference type="SAM" id="Coils"/>
    </source>
</evidence>
<dbReference type="PROSITE" id="PS50109">
    <property type="entry name" value="HIS_KIN"/>
    <property type="match status" value="1"/>
</dbReference>
<dbReference type="Pfam" id="PF02518">
    <property type="entry name" value="HATPase_c"/>
    <property type="match status" value="1"/>
</dbReference>
<dbReference type="Pfam" id="PF00512">
    <property type="entry name" value="HisKA"/>
    <property type="match status" value="1"/>
</dbReference>
<dbReference type="SMART" id="SM00387">
    <property type="entry name" value="HATPase_c"/>
    <property type="match status" value="1"/>
</dbReference>
<dbReference type="PANTHER" id="PTHR43711">
    <property type="entry name" value="TWO-COMPONENT HISTIDINE KINASE"/>
    <property type="match status" value="1"/>
</dbReference>
<dbReference type="InterPro" id="IPR005467">
    <property type="entry name" value="His_kinase_dom"/>
</dbReference>
<dbReference type="CDD" id="cd00075">
    <property type="entry name" value="HATPase"/>
    <property type="match status" value="1"/>
</dbReference>
<feature type="coiled-coil region" evidence="8">
    <location>
        <begin position="322"/>
        <end position="349"/>
    </location>
</feature>
<dbReference type="OrthoDB" id="7326651at2"/>
<dbReference type="Proteomes" id="UP000249605">
    <property type="component" value="Chromosome"/>
</dbReference>
<sequence length="589" mass="65455">MTGTDDGLDDELLFGPEDGIVMAERPQRPSGLAWPVLVVDDDPQVHAMTAVLLRDFDFDGRPFEVVSALSAEEAKAVLELRPDLPVALLDVVMETEDAGLRLVRYIREELGNQRMRIILRTGQPGQAPERDIIVGYDINDYKAKSELTAQRLFTTLVSALRAWRDIVTIERNRQGLERILSASASLFEMRSMRSFVEQLVEQIARLVDPGGTPSVLACRPLERGDGSRPVALVAGLGEFACSIGMPVSEVLPADAAAEVEDALRSQRNLYRDDRCVLVFRTREHGVTVFRLERAEPYTADEHRLLELFCNRVAIGFDNVCLYEELVSLNRSLERRVDERTNELAANQKALILAKERVERALECELLARDRQRQFLGMVSHEFRTPLAIIDSAAQLLAMKAEQVEPEMLERLAVIRGSVQRLTGLIDAHLTDERLQSNALVLERVEIDLPELIRSVVGPFRVAYPDREFRMELDGLPRRVEIDAHLIGMVLTNLVNNAVKYSGSGDPILLHGDTDGAMAVIKVTDQGRGIPDREIPRLFDRFFRGSGASGIPGTGIGLHTVQQIVLLHGGAVAVDSELGRGSTFRVVLPV</sequence>
<feature type="domain" description="Histidine kinase" evidence="9">
    <location>
        <begin position="377"/>
        <end position="589"/>
    </location>
</feature>
<dbReference type="EMBL" id="CP029829">
    <property type="protein sequence ID" value="AWU93926.1"/>
    <property type="molecule type" value="Genomic_DNA"/>
</dbReference>
<dbReference type="InterPro" id="IPR021800">
    <property type="entry name" value="DUF3369"/>
</dbReference>
<dbReference type="SUPFAM" id="SSF55874">
    <property type="entry name" value="ATPase domain of HSP90 chaperone/DNA topoisomerase II/histidine kinase"/>
    <property type="match status" value="1"/>
</dbReference>
<evidence type="ECO:0000259" key="9">
    <source>
        <dbReference type="PROSITE" id="PS50109"/>
    </source>
</evidence>
<evidence type="ECO:0000256" key="5">
    <source>
        <dbReference type="ARBA" id="ARBA00022777"/>
    </source>
</evidence>
<evidence type="ECO:0000256" key="1">
    <source>
        <dbReference type="ARBA" id="ARBA00000085"/>
    </source>
</evidence>
<dbReference type="Gene3D" id="3.30.565.10">
    <property type="entry name" value="Histidine kinase-like ATPase, C-terminal domain"/>
    <property type="match status" value="1"/>
</dbReference>